<dbReference type="GO" id="GO:0006313">
    <property type="term" value="P:DNA transposition"/>
    <property type="evidence" value="ECO:0007669"/>
    <property type="project" value="InterPro"/>
</dbReference>
<keyword evidence="1" id="KW-0175">Coiled coil</keyword>
<name>A0A5A8F252_9BACT</name>
<dbReference type="EMBL" id="VFJB01000009">
    <property type="protein sequence ID" value="KAA0256985.1"/>
    <property type="molecule type" value="Genomic_DNA"/>
</dbReference>
<dbReference type="NCBIfam" id="NF033542">
    <property type="entry name" value="transpos_IS110"/>
    <property type="match status" value="1"/>
</dbReference>
<feature type="domain" description="Transposase IS116/IS110/IS902 C-terminal" evidence="3">
    <location>
        <begin position="201"/>
        <end position="286"/>
    </location>
</feature>
<dbReference type="Pfam" id="PF01548">
    <property type="entry name" value="DEDD_Tnp_IS110"/>
    <property type="match status" value="1"/>
</dbReference>
<evidence type="ECO:0000259" key="2">
    <source>
        <dbReference type="Pfam" id="PF01548"/>
    </source>
</evidence>
<dbReference type="InterPro" id="IPR047650">
    <property type="entry name" value="Transpos_IS110"/>
</dbReference>
<evidence type="ECO:0000313" key="4">
    <source>
        <dbReference type="EMBL" id="KAA0256985.1"/>
    </source>
</evidence>
<dbReference type="PANTHER" id="PTHR33055">
    <property type="entry name" value="TRANSPOSASE FOR INSERTION SEQUENCE ELEMENT IS1111A"/>
    <property type="match status" value="1"/>
</dbReference>
<comment type="caution">
    <text evidence="4">The sequence shown here is derived from an EMBL/GenBank/DDBJ whole genome shotgun (WGS) entry which is preliminary data.</text>
</comment>
<sequence>MYKYQKVVGIDVSKLNLSISVYDGKKYSFYEVSNNTNLFKKDFFDKERLDLSTTLFIMENTGVYHLKLATYLVKELGCIVSVVNPLAIKNFIGIDLNRLKTDKADSKKIAEFGYIYGDKYLFSPTDELSEKIELTLNMIDDFYNQINTLSNQLESLMQRYYKFPEIIKSYKSMIKTYQRKIREAEKELERLIKKNFKVEYELLRSIPGAGLKFCSLVIGKLKCFKNFDKAKQVSSYIGICPSPYESGSSIKGRGKISKRGNTYMRKILFMCSLSACKHNRSCRTLYYRLIASGKPKKLALIAVANKLIRQAFGILKSGKPYDPDYHAGLTHSAKNA</sequence>
<dbReference type="Proteomes" id="UP000322876">
    <property type="component" value="Unassembled WGS sequence"/>
</dbReference>
<evidence type="ECO:0000313" key="5">
    <source>
        <dbReference type="EMBL" id="KAA0258981.1"/>
    </source>
</evidence>
<dbReference type="PANTHER" id="PTHR33055:SF3">
    <property type="entry name" value="PUTATIVE TRANSPOSASE FOR IS117-RELATED"/>
    <property type="match status" value="1"/>
</dbReference>
<dbReference type="RefSeq" id="WP_149265288.1">
    <property type="nucleotide sequence ID" value="NZ_VFJB01000001.1"/>
</dbReference>
<protein>
    <submittedName>
        <fullName evidence="4">IS110 family transposase</fullName>
    </submittedName>
</protein>
<gene>
    <name evidence="6" type="ORF">FHQ18_00915</name>
    <name evidence="5" type="ORF">FHQ18_03255</name>
    <name evidence="4" type="ORF">FHQ18_10445</name>
</gene>
<evidence type="ECO:0000313" key="7">
    <source>
        <dbReference type="Proteomes" id="UP000322876"/>
    </source>
</evidence>
<dbReference type="AlphaFoldDB" id="A0A5A8F252"/>
<dbReference type="EMBL" id="VFJB01000003">
    <property type="protein sequence ID" value="KAA0258981.1"/>
    <property type="molecule type" value="Genomic_DNA"/>
</dbReference>
<reference evidence="4 7" key="1">
    <citation type="submission" date="2019-06" db="EMBL/GenBank/DDBJ databases">
        <title>Genomic insights into carbon and energy metabolism of Deferribacter autotrophicus revealed new metabolic traits in the phylum Deferribacteres.</title>
        <authorList>
            <person name="Slobodkin A.I."/>
            <person name="Slobodkina G.B."/>
            <person name="Allioux M."/>
            <person name="Alain K."/>
            <person name="Jebbar M."/>
            <person name="Shadrin V."/>
            <person name="Kublanov I.V."/>
            <person name="Toshchakov S.V."/>
            <person name="Bonch-Osmolovskaya E.A."/>
        </authorList>
    </citation>
    <scope>NUCLEOTIDE SEQUENCE [LARGE SCALE GENOMIC DNA]</scope>
    <source>
        <strain evidence="4 7">SL50</strain>
    </source>
</reference>
<dbReference type="Pfam" id="PF02371">
    <property type="entry name" value="Transposase_20"/>
    <property type="match status" value="1"/>
</dbReference>
<dbReference type="EMBL" id="VFJB01000001">
    <property type="protein sequence ID" value="KAA0259468.1"/>
    <property type="molecule type" value="Genomic_DNA"/>
</dbReference>
<feature type="domain" description="Transposase IS110-like N-terminal" evidence="2">
    <location>
        <begin position="8"/>
        <end position="161"/>
    </location>
</feature>
<proteinExistence type="predicted"/>
<dbReference type="GO" id="GO:0004803">
    <property type="term" value="F:transposase activity"/>
    <property type="evidence" value="ECO:0007669"/>
    <property type="project" value="InterPro"/>
</dbReference>
<accession>A0A5A8F252</accession>
<dbReference type="InterPro" id="IPR003346">
    <property type="entry name" value="Transposase_20"/>
</dbReference>
<keyword evidence="7" id="KW-1185">Reference proteome</keyword>
<evidence type="ECO:0000256" key="1">
    <source>
        <dbReference type="SAM" id="Coils"/>
    </source>
</evidence>
<dbReference type="GO" id="GO:0003677">
    <property type="term" value="F:DNA binding"/>
    <property type="evidence" value="ECO:0007669"/>
    <property type="project" value="InterPro"/>
</dbReference>
<evidence type="ECO:0000259" key="3">
    <source>
        <dbReference type="Pfam" id="PF02371"/>
    </source>
</evidence>
<feature type="coiled-coil region" evidence="1">
    <location>
        <begin position="139"/>
        <end position="201"/>
    </location>
</feature>
<dbReference type="InterPro" id="IPR002525">
    <property type="entry name" value="Transp_IS110-like_N"/>
</dbReference>
<dbReference type="OrthoDB" id="964423at2"/>
<evidence type="ECO:0000313" key="6">
    <source>
        <dbReference type="EMBL" id="KAA0259468.1"/>
    </source>
</evidence>
<organism evidence="4 7">
    <name type="scientific">Deferribacter autotrophicus</name>
    <dbReference type="NCBI Taxonomy" id="500465"/>
    <lineage>
        <taxon>Bacteria</taxon>
        <taxon>Pseudomonadati</taxon>
        <taxon>Deferribacterota</taxon>
        <taxon>Deferribacteres</taxon>
        <taxon>Deferribacterales</taxon>
        <taxon>Deferribacteraceae</taxon>
        <taxon>Deferribacter</taxon>
    </lineage>
</organism>